<dbReference type="InterPro" id="IPR015500">
    <property type="entry name" value="Peptidase_S8_subtilisin-rel"/>
</dbReference>
<evidence type="ECO:0000256" key="1">
    <source>
        <dbReference type="ARBA" id="ARBA00011073"/>
    </source>
</evidence>
<dbReference type="SUPFAM" id="SSF52025">
    <property type="entry name" value="PA domain"/>
    <property type="match status" value="1"/>
</dbReference>
<proteinExistence type="inferred from homology"/>
<dbReference type="PROSITE" id="PS00138">
    <property type="entry name" value="SUBTILASE_SER"/>
    <property type="match status" value="1"/>
</dbReference>
<dbReference type="InterPro" id="IPR046450">
    <property type="entry name" value="PA_dom_sf"/>
</dbReference>
<keyword evidence="7 9" id="KW-0720">Serine protease</keyword>
<gene>
    <name evidence="13" type="ORF">HM131_04140</name>
</gene>
<feature type="domain" description="Peptidase S8/S53" evidence="11">
    <location>
        <begin position="115"/>
        <end position="484"/>
    </location>
</feature>
<reference evidence="13 14" key="1">
    <citation type="submission" date="2017-04" db="EMBL/GenBank/DDBJ databases">
        <title>The whole genome sequencing and assembly of Halobacillus mangrovi strain.</title>
        <authorList>
            <person name="Lee S.-J."/>
            <person name="Park M.-K."/>
            <person name="Kim J.-Y."/>
            <person name="Lee Y.-J."/>
            <person name="Yi H."/>
            <person name="Bahn Y.-S."/>
            <person name="Kim J.F."/>
            <person name="Lee D.-W."/>
        </authorList>
    </citation>
    <scope>NUCLEOTIDE SEQUENCE [LARGE SCALE GENOMIC DNA]</scope>
    <source>
        <strain evidence="13 14">KTB 131</strain>
    </source>
</reference>
<dbReference type="PROSITE" id="PS00137">
    <property type="entry name" value="SUBTILASE_HIS"/>
    <property type="match status" value="1"/>
</dbReference>
<dbReference type="Pfam" id="PF00082">
    <property type="entry name" value="Peptidase_S8"/>
    <property type="match status" value="1"/>
</dbReference>
<evidence type="ECO:0000256" key="5">
    <source>
        <dbReference type="ARBA" id="ARBA00022729"/>
    </source>
</evidence>
<evidence type="ECO:0000259" key="12">
    <source>
        <dbReference type="Pfam" id="PF02225"/>
    </source>
</evidence>
<dbReference type="InterPro" id="IPR022398">
    <property type="entry name" value="Peptidase_S8_His-AS"/>
</dbReference>
<dbReference type="EMBL" id="CP020772">
    <property type="protein sequence ID" value="ARI76073.1"/>
    <property type="molecule type" value="Genomic_DNA"/>
</dbReference>
<dbReference type="PANTHER" id="PTHR43806:SF65">
    <property type="entry name" value="SERINE PROTEASE APRX"/>
    <property type="match status" value="1"/>
</dbReference>
<comment type="similarity">
    <text evidence="1 9 10">Belongs to the peptidase S8 family.</text>
</comment>
<evidence type="ECO:0000313" key="14">
    <source>
        <dbReference type="Proteomes" id="UP000192527"/>
    </source>
</evidence>
<keyword evidence="2" id="KW-0134">Cell wall</keyword>
<dbReference type="Gene3D" id="3.40.50.200">
    <property type="entry name" value="Peptidase S8/S53 domain"/>
    <property type="match status" value="1"/>
</dbReference>
<dbReference type="GO" id="GO:0004252">
    <property type="term" value="F:serine-type endopeptidase activity"/>
    <property type="evidence" value="ECO:0007669"/>
    <property type="project" value="UniProtKB-UniRule"/>
</dbReference>
<dbReference type="InterPro" id="IPR000209">
    <property type="entry name" value="Peptidase_S8/S53_dom"/>
</dbReference>
<name>A0A1W5ZS17_9BACI</name>
<organism evidence="13 14">
    <name type="scientific">Halobacillus mangrovi</name>
    <dbReference type="NCBI Taxonomy" id="402384"/>
    <lineage>
        <taxon>Bacteria</taxon>
        <taxon>Bacillati</taxon>
        <taxon>Bacillota</taxon>
        <taxon>Bacilli</taxon>
        <taxon>Bacillales</taxon>
        <taxon>Bacillaceae</taxon>
        <taxon>Halobacillus</taxon>
    </lineage>
</organism>
<dbReference type="AlphaFoldDB" id="A0A1W5ZS17"/>
<dbReference type="PANTHER" id="PTHR43806">
    <property type="entry name" value="PEPTIDASE S8"/>
    <property type="match status" value="1"/>
</dbReference>
<dbReference type="GO" id="GO:0006508">
    <property type="term" value="P:proteolysis"/>
    <property type="evidence" value="ECO:0007669"/>
    <property type="project" value="UniProtKB-KW"/>
</dbReference>
<evidence type="ECO:0000256" key="7">
    <source>
        <dbReference type="ARBA" id="ARBA00022825"/>
    </source>
</evidence>
<dbReference type="CDD" id="cd07474">
    <property type="entry name" value="Peptidases_S8_subtilisin_Vpr-like"/>
    <property type="match status" value="1"/>
</dbReference>
<sequence length="715" mass="78040">MRRVMICMLVVILCSGFRSPELNEEVTIIVEIEESVDDFVNHIQSRIPRLEVVAQYNTIFNGAAIKGTVGELEKLARLDTVVQQYPVKTYRTMINDAPSFSTDMLRQRYDLPFTGKGVKVGVIDTGIDYTHPDLAGAYRGGFDMVDFDEDPMETQGEGETMHGTHVAGVIAANGKMKGIAPEAELYAYRALGPGGVGSSVQVIAAIEEAVEDGVDVINLSLGNDVNGPDWPTSHAVNKAIELGTTVVVAAGNSGPQPWTVGSPATSTNAITVGASSMEGEVPLLTIPGERKQVPVTVLLGSLPWELNKKYPIMMAGKGLDELDHARGKIALFERGEISFTEKAIKAYQAGAAAVIIYNNEEGIFQGALEEKLPIPVASVSKEDGEWLKSEAVEAQQWVNTIHQSTDEGIALFSSRGPVTTSWEVKPDLVAPGVNIFSTVPGGYQPLQGTSMAAPHVAGVVALMLEAHPDWTPEEVKASLLSSADVMPVQKHMYDPTEQGSGLVDISESIHPELVIESGALEFGRVKDEFFRKQLPIKVKNTTNEQMEIHFERPATESGVSWRLPSTISLAPGESKEERVELQLSKAFIKDGVHQGYVKLESGGETYHLPYLYLKEDASYEKITGFELNQNPDREKSISYRFHLTEKVEKVTVDLYRAGTMLFQGQLVEIDQPEPGLVEGKITKPSFDMDGPYIAVVNVTISNEKESYTFPVHFSE</sequence>
<protein>
    <submittedName>
        <fullName evidence="13">Peptidase</fullName>
    </submittedName>
</protein>
<dbReference type="Pfam" id="PF02225">
    <property type="entry name" value="PA"/>
    <property type="match status" value="1"/>
</dbReference>
<dbReference type="Proteomes" id="UP000192527">
    <property type="component" value="Chromosome"/>
</dbReference>
<feature type="domain" description="PA" evidence="12">
    <location>
        <begin position="324"/>
        <end position="387"/>
    </location>
</feature>
<keyword evidence="3" id="KW-0964">Secreted</keyword>
<keyword evidence="5" id="KW-0732">Signal</keyword>
<evidence type="ECO:0000313" key="13">
    <source>
        <dbReference type="EMBL" id="ARI76073.1"/>
    </source>
</evidence>
<evidence type="ECO:0000256" key="3">
    <source>
        <dbReference type="ARBA" id="ARBA00022525"/>
    </source>
</evidence>
<dbReference type="PROSITE" id="PS51892">
    <property type="entry name" value="SUBTILASE"/>
    <property type="match status" value="1"/>
</dbReference>
<dbReference type="InterPro" id="IPR023828">
    <property type="entry name" value="Peptidase_S8_Ser-AS"/>
</dbReference>
<evidence type="ECO:0000256" key="2">
    <source>
        <dbReference type="ARBA" id="ARBA00022512"/>
    </source>
</evidence>
<evidence type="ECO:0000256" key="4">
    <source>
        <dbReference type="ARBA" id="ARBA00022670"/>
    </source>
</evidence>
<feature type="active site" description="Charge relay system" evidence="8 9">
    <location>
        <position position="162"/>
    </location>
</feature>
<dbReference type="KEGG" id="hmn:HM131_04140"/>
<dbReference type="CDD" id="cd02133">
    <property type="entry name" value="PA_C5a_like"/>
    <property type="match status" value="1"/>
</dbReference>
<evidence type="ECO:0000256" key="8">
    <source>
        <dbReference type="PIRSR" id="PIRSR615500-1"/>
    </source>
</evidence>
<feature type="active site" description="Charge relay system" evidence="8 9">
    <location>
        <position position="124"/>
    </location>
</feature>
<evidence type="ECO:0000259" key="11">
    <source>
        <dbReference type="Pfam" id="PF00082"/>
    </source>
</evidence>
<dbReference type="InterPro" id="IPR023827">
    <property type="entry name" value="Peptidase_S8_Asp-AS"/>
</dbReference>
<dbReference type="STRING" id="402384.HM131_04140"/>
<evidence type="ECO:0000256" key="9">
    <source>
        <dbReference type="PROSITE-ProRule" id="PRU01240"/>
    </source>
</evidence>
<keyword evidence="4 9" id="KW-0645">Protease</keyword>
<evidence type="ECO:0000256" key="6">
    <source>
        <dbReference type="ARBA" id="ARBA00022801"/>
    </source>
</evidence>
<dbReference type="InterPro" id="IPR050131">
    <property type="entry name" value="Peptidase_S8_subtilisin-like"/>
</dbReference>
<keyword evidence="14" id="KW-1185">Reference proteome</keyword>
<dbReference type="InterPro" id="IPR003137">
    <property type="entry name" value="PA_domain"/>
</dbReference>
<dbReference type="InterPro" id="IPR034213">
    <property type="entry name" value="S8_Vpr-like"/>
</dbReference>
<evidence type="ECO:0000256" key="10">
    <source>
        <dbReference type="RuleBase" id="RU003355"/>
    </source>
</evidence>
<dbReference type="RefSeq" id="WP_085028244.1">
    <property type="nucleotide sequence ID" value="NZ_CP020772.1"/>
</dbReference>
<dbReference type="PRINTS" id="PR00723">
    <property type="entry name" value="SUBTILISIN"/>
</dbReference>
<dbReference type="SUPFAM" id="SSF52743">
    <property type="entry name" value="Subtilisin-like"/>
    <property type="match status" value="1"/>
</dbReference>
<accession>A0A1W5ZS17</accession>
<dbReference type="PROSITE" id="PS00136">
    <property type="entry name" value="SUBTILASE_ASP"/>
    <property type="match status" value="1"/>
</dbReference>
<feature type="active site" description="Charge relay system" evidence="8 9">
    <location>
        <position position="450"/>
    </location>
</feature>
<keyword evidence="6 9" id="KW-0378">Hydrolase</keyword>
<dbReference type="Gene3D" id="3.50.30.30">
    <property type="match status" value="1"/>
</dbReference>
<dbReference type="InterPro" id="IPR036852">
    <property type="entry name" value="Peptidase_S8/S53_dom_sf"/>
</dbReference>